<proteinExistence type="predicted"/>
<sequence length="148" mass="16694">MGCTDASYFCGVKSEDREVGTHHSRRADLWLRKRDLLQLVRRRLTSQSPRQCCSLAAKAIVGDTDVAVSSADSSRQQHGTPLVAVEDFATAGSVWWGVWGRVLVGIRVIWSWVGPKRPNHVTKIKIKTVWLNQVLTFPTQRKELRKKG</sequence>
<gene>
    <name evidence="1" type="ORF">PIB30_086386</name>
</gene>
<keyword evidence="2" id="KW-1185">Reference proteome</keyword>
<dbReference type="Proteomes" id="UP001341840">
    <property type="component" value="Unassembled WGS sequence"/>
</dbReference>
<organism evidence="1 2">
    <name type="scientific">Stylosanthes scabra</name>
    <dbReference type="NCBI Taxonomy" id="79078"/>
    <lineage>
        <taxon>Eukaryota</taxon>
        <taxon>Viridiplantae</taxon>
        <taxon>Streptophyta</taxon>
        <taxon>Embryophyta</taxon>
        <taxon>Tracheophyta</taxon>
        <taxon>Spermatophyta</taxon>
        <taxon>Magnoliopsida</taxon>
        <taxon>eudicotyledons</taxon>
        <taxon>Gunneridae</taxon>
        <taxon>Pentapetalae</taxon>
        <taxon>rosids</taxon>
        <taxon>fabids</taxon>
        <taxon>Fabales</taxon>
        <taxon>Fabaceae</taxon>
        <taxon>Papilionoideae</taxon>
        <taxon>50 kb inversion clade</taxon>
        <taxon>dalbergioids sensu lato</taxon>
        <taxon>Dalbergieae</taxon>
        <taxon>Pterocarpus clade</taxon>
        <taxon>Stylosanthes</taxon>
    </lineage>
</organism>
<evidence type="ECO:0000313" key="1">
    <source>
        <dbReference type="EMBL" id="MED6188482.1"/>
    </source>
</evidence>
<protein>
    <submittedName>
        <fullName evidence="1">Uncharacterized protein</fullName>
    </submittedName>
</protein>
<reference evidence="1 2" key="1">
    <citation type="journal article" date="2023" name="Plants (Basel)">
        <title>Bridging the Gap: Combining Genomics and Transcriptomics Approaches to Understand Stylosanthes scabra, an Orphan Legume from the Brazilian Caatinga.</title>
        <authorList>
            <person name="Ferreira-Neto J.R.C."/>
            <person name="da Silva M.D."/>
            <person name="Binneck E."/>
            <person name="de Melo N.F."/>
            <person name="da Silva R.H."/>
            <person name="de Melo A.L.T.M."/>
            <person name="Pandolfi V."/>
            <person name="Bustamante F.O."/>
            <person name="Brasileiro-Vidal A.C."/>
            <person name="Benko-Iseppon A.M."/>
        </authorList>
    </citation>
    <scope>NUCLEOTIDE SEQUENCE [LARGE SCALE GENOMIC DNA]</scope>
    <source>
        <tissue evidence="1">Leaves</tissue>
    </source>
</reference>
<name>A0ABU6WRG2_9FABA</name>
<dbReference type="EMBL" id="JASCZI010182721">
    <property type="protein sequence ID" value="MED6188482.1"/>
    <property type="molecule type" value="Genomic_DNA"/>
</dbReference>
<evidence type="ECO:0000313" key="2">
    <source>
        <dbReference type="Proteomes" id="UP001341840"/>
    </source>
</evidence>
<comment type="caution">
    <text evidence="1">The sequence shown here is derived from an EMBL/GenBank/DDBJ whole genome shotgun (WGS) entry which is preliminary data.</text>
</comment>
<accession>A0ABU6WRG2</accession>